<gene>
    <name evidence="15" type="ORF">ACFPN2_03790</name>
</gene>
<evidence type="ECO:0000256" key="13">
    <source>
        <dbReference type="SAM" id="SignalP"/>
    </source>
</evidence>
<keyword evidence="7" id="KW-0406">Ion transport</keyword>
<dbReference type="Pfam" id="PF00593">
    <property type="entry name" value="TonB_dep_Rec_b-barrel"/>
    <property type="match status" value="1"/>
</dbReference>
<evidence type="ECO:0000256" key="6">
    <source>
        <dbReference type="ARBA" id="ARBA00023004"/>
    </source>
</evidence>
<name>A0ABV8SLD4_9GAMM</name>
<evidence type="ECO:0000256" key="2">
    <source>
        <dbReference type="ARBA" id="ARBA00022448"/>
    </source>
</evidence>
<feature type="signal peptide" evidence="13">
    <location>
        <begin position="1"/>
        <end position="20"/>
    </location>
</feature>
<sequence>MRISVAAALACVGVVSVSLAAESTAAVLRHNLHIPRQPLDVALKDLAQQTGLQIVRFSDAVKGDALVGPLNGNYSAEQALKELLAPTGLTYRPLNDRAYIVVTAQELTQKSGAVTSTQDNLSLAEGVAAATQALRLAQAEQRGAISAQSTASTPAGAAASSNEVAALEEIIVTAQKIEERLRDIPMSITAITGRDLQALGATQFVDFANTVPSLNFTSSGVGQTQVNLRGITSGYNVSPTVGIYVDDVPYGSSTAFVASAQLALDVGLFDMSRVEILRGPQGTLYGASTMGGLVKYVTNAPDTTAYGGSVRANVSSTEDGGVGYDASSAVNIPLADDKAALRMSGFYMHNGGYIDNLTLHDKDVDQAELYGGRVDFLFAPTDRLSVRVTAFAQDIDRDGSIAADFNRTTGVAIDGELDQRRQMPETFEQSFRLASATVKYSFDFATFTSISSYQTVRSDAITDFSALYVPAFGGPSVFSAIGLARNADVDKFTQEVRLSASGNVVDWLVGGFYTNEDSEQFQQLQPRDPSGTPSPVDLLTLTIPSKYEEYAAFGNLTFHLTDKLDVTGGVRYAHNEQQQSQVGSGRLVNPVPTRRASDSVPTYLANIRYRVTDNFMPYLRFATGYRPGGPNAEINDLEGRPLAAPTFDDDKLTSYEAGVKFGSADRRFNADVSLYHVDWDDMQITAIRGGLGLIANAAKAQSEGVELTLTALPVRELTLMGTFGYTNAELAADAPDLGGVKGESLPDTPEFTAALSAEYRFDVSNHEAFAGGTIRYVDDRNANFNQSVGMPQYELPDYTAVDLRTGLTVGSTRFQLFCKNVTNERGQLSAITGTSLAGGPANVSILQPRTYGLGVDVSF</sequence>
<keyword evidence="3 11" id="KW-1134">Transmembrane beta strand</keyword>
<keyword evidence="13" id="KW-0732">Signal</keyword>
<evidence type="ECO:0000256" key="10">
    <source>
        <dbReference type="ARBA" id="ARBA00023237"/>
    </source>
</evidence>
<dbReference type="Gene3D" id="2.40.170.20">
    <property type="entry name" value="TonB-dependent receptor, beta-barrel domain"/>
    <property type="match status" value="1"/>
</dbReference>
<evidence type="ECO:0000313" key="15">
    <source>
        <dbReference type="EMBL" id="MFC4308196.1"/>
    </source>
</evidence>
<evidence type="ECO:0000256" key="12">
    <source>
        <dbReference type="RuleBase" id="RU003357"/>
    </source>
</evidence>
<keyword evidence="10 11" id="KW-0998">Cell outer membrane</keyword>
<keyword evidence="5 11" id="KW-0812">Transmembrane</keyword>
<dbReference type="InterPro" id="IPR011662">
    <property type="entry name" value="Secretin/TonB_short_N"/>
</dbReference>
<dbReference type="CDD" id="cd01347">
    <property type="entry name" value="ligand_gated_channel"/>
    <property type="match status" value="1"/>
</dbReference>
<evidence type="ECO:0000313" key="16">
    <source>
        <dbReference type="Proteomes" id="UP001595904"/>
    </source>
</evidence>
<evidence type="ECO:0000256" key="4">
    <source>
        <dbReference type="ARBA" id="ARBA00022496"/>
    </source>
</evidence>
<dbReference type="EMBL" id="JBHSDU010000001">
    <property type="protein sequence ID" value="MFC4308196.1"/>
    <property type="molecule type" value="Genomic_DNA"/>
</dbReference>
<keyword evidence="6" id="KW-0408">Iron</keyword>
<dbReference type="SUPFAM" id="SSF56935">
    <property type="entry name" value="Porins"/>
    <property type="match status" value="1"/>
</dbReference>
<dbReference type="PANTHER" id="PTHR32552">
    <property type="entry name" value="FERRICHROME IRON RECEPTOR-RELATED"/>
    <property type="match status" value="1"/>
</dbReference>
<dbReference type="Proteomes" id="UP001595904">
    <property type="component" value="Unassembled WGS sequence"/>
</dbReference>
<keyword evidence="15" id="KW-0675">Receptor</keyword>
<organism evidence="15 16">
    <name type="scientific">Steroidobacter flavus</name>
    <dbReference type="NCBI Taxonomy" id="1842136"/>
    <lineage>
        <taxon>Bacteria</taxon>
        <taxon>Pseudomonadati</taxon>
        <taxon>Pseudomonadota</taxon>
        <taxon>Gammaproteobacteria</taxon>
        <taxon>Steroidobacterales</taxon>
        <taxon>Steroidobacteraceae</taxon>
        <taxon>Steroidobacter</taxon>
    </lineage>
</organism>
<accession>A0ABV8SLD4</accession>
<dbReference type="SMART" id="SM00965">
    <property type="entry name" value="STN"/>
    <property type="match status" value="1"/>
</dbReference>
<feature type="domain" description="Secretin/TonB short N-terminal" evidence="14">
    <location>
        <begin position="53"/>
        <end position="104"/>
    </location>
</feature>
<feature type="chain" id="PRO_5046280409" evidence="13">
    <location>
        <begin position="21"/>
        <end position="859"/>
    </location>
</feature>
<evidence type="ECO:0000256" key="5">
    <source>
        <dbReference type="ARBA" id="ARBA00022692"/>
    </source>
</evidence>
<evidence type="ECO:0000256" key="8">
    <source>
        <dbReference type="ARBA" id="ARBA00023077"/>
    </source>
</evidence>
<evidence type="ECO:0000256" key="3">
    <source>
        <dbReference type="ARBA" id="ARBA00022452"/>
    </source>
</evidence>
<keyword evidence="8 12" id="KW-0798">TonB box</keyword>
<evidence type="ECO:0000259" key="14">
    <source>
        <dbReference type="SMART" id="SM00965"/>
    </source>
</evidence>
<dbReference type="InterPro" id="IPR000531">
    <property type="entry name" value="Beta-barrel_TonB"/>
</dbReference>
<dbReference type="InterPro" id="IPR012910">
    <property type="entry name" value="Plug_dom"/>
</dbReference>
<keyword evidence="2 11" id="KW-0813">Transport</keyword>
<evidence type="ECO:0000256" key="11">
    <source>
        <dbReference type="PROSITE-ProRule" id="PRU01360"/>
    </source>
</evidence>
<dbReference type="Pfam" id="PF07715">
    <property type="entry name" value="Plug"/>
    <property type="match status" value="1"/>
</dbReference>
<dbReference type="RefSeq" id="WP_380595125.1">
    <property type="nucleotide sequence ID" value="NZ_JBHSDU010000001.1"/>
</dbReference>
<reference evidence="16" key="1">
    <citation type="journal article" date="2019" name="Int. J. Syst. Evol. Microbiol.">
        <title>The Global Catalogue of Microorganisms (GCM) 10K type strain sequencing project: providing services to taxonomists for standard genome sequencing and annotation.</title>
        <authorList>
            <consortium name="The Broad Institute Genomics Platform"/>
            <consortium name="The Broad Institute Genome Sequencing Center for Infectious Disease"/>
            <person name="Wu L."/>
            <person name="Ma J."/>
        </authorList>
    </citation>
    <scope>NUCLEOTIDE SEQUENCE [LARGE SCALE GENOMIC DNA]</scope>
    <source>
        <strain evidence="16">CGMCC 1.10759</strain>
    </source>
</reference>
<comment type="caution">
    <text evidence="15">The sequence shown here is derived from an EMBL/GenBank/DDBJ whole genome shotgun (WGS) entry which is preliminary data.</text>
</comment>
<keyword evidence="16" id="KW-1185">Reference proteome</keyword>
<comment type="similarity">
    <text evidence="11 12">Belongs to the TonB-dependent receptor family.</text>
</comment>
<dbReference type="Pfam" id="PF07660">
    <property type="entry name" value="STN"/>
    <property type="match status" value="1"/>
</dbReference>
<dbReference type="PROSITE" id="PS52016">
    <property type="entry name" value="TONB_DEPENDENT_REC_3"/>
    <property type="match status" value="1"/>
</dbReference>
<keyword evidence="9 11" id="KW-0472">Membrane</keyword>
<dbReference type="Gene3D" id="3.55.50.30">
    <property type="match status" value="1"/>
</dbReference>
<evidence type="ECO:0000256" key="9">
    <source>
        <dbReference type="ARBA" id="ARBA00023136"/>
    </source>
</evidence>
<dbReference type="PANTHER" id="PTHR32552:SF81">
    <property type="entry name" value="TONB-DEPENDENT OUTER MEMBRANE RECEPTOR"/>
    <property type="match status" value="1"/>
</dbReference>
<proteinExistence type="inferred from homology"/>
<evidence type="ECO:0000256" key="1">
    <source>
        <dbReference type="ARBA" id="ARBA00004571"/>
    </source>
</evidence>
<protein>
    <submittedName>
        <fullName evidence="15">TonB-dependent receptor domain-containing protein</fullName>
    </submittedName>
</protein>
<dbReference type="InterPro" id="IPR039426">
    <property type="entry name" value="TonB-dep_rcpt-like"/>
</dbReference>
<comment type="subcellular location">
    <subcellularLocation>
        <location evidence="1 11">Cell outer membrane</location>
        <topology evidence="1 11">Multi-pass membrane protein</topology>
    </subcellularLocation>
</comment>
<evidence type="ECO:0000256" key="7">
    <source>
        <dbReference type="ARBA" id="ARBA00023065"/>
    </source>
</evidence>
<dbReference type="InterPro" id="IPR036942">
    <property type="entry name" value="Beta-barrel_TonB_sf"/>
</dbReference>
<keyword evidence="4" id="KW-0410">Iron transport</keyword>